<keyword evidence="10 16" id="KW-1133">Transmembrane helix</keyword>
<feature type="transmembrane region" description="Helical" evidence="16">
    <location>
        <begin position="32"/>
        <end position="49"/>
    </location>
</feature>
<feature type="transmembrane region" description="Helical" evidence="16">
    <location>
        <begin position="91"/>
        <end position="108"/>
    </location>
</feature>
<dbReference type="AlphaFoldDB" id="I6QFG7"/>
<comment type="subcellular location">
    <subcellularLocation>
        <location evidence="1 16">Mitochondrion membrane</location>
        <topology evidence="1 16">Multi-pass membrane protein</topology>
    </subcellularLocation>
</comment>
<feature type="transmembrane region" description="Helical" evidence="16">
    <location>
        <begin position="148"/>
        <end position="167"/>
    </location>
</feature>
<evidence type="ECO:0000259" key="17">
    <source>
        <dbReference type="Pfam" id="PF00361"/>
    </source>
</evidence>
<keyword evidence="6 16" id="KW-0679">Respiratory chain</keyword>
<feature type="transmembrane region" description="Helical" evidence="16">
    <location>
        <begin position="348"/>
        <end position="367"/>
    </location>
</feature>
<keyword evidence="12 16" id="KW-0830">Ubiquinone</keyword>
<feature type="transmembrane region" description="Helical" evidence="16">
    <location>
        <begin position="6"/>
        <end position="25"/>
    </location>
</feature>
<feature type="domain" description="NADH:quinone oxidoreductase/Mrp antiporter transmembrane" evidence="17">
    <location>
        <begin position="112"/>
        <end position="394"/>
    </location>
</feature>
<dbReference type="GO" id="GO:0003954">
    <property type="term" value="F:NADH dehydrogenase activity"/>
    <property type="evidence" value="ECO:0007669"/>
    <property type="project" value="TreeGrafter"/>
</dbReference>
<dbReference type="InterPro" id="IPR003918">
    <property type="entry name" value="NADH_UbQ_OxRdtase"/>
</dbReference>
<evidence type="ECO:0000256" key="11">
    <source>
        <dbReference type="ARBA" id="ARBA00023027"/>
    </source>
</evidence>
<dbReference type="InterPro" id="IPR001750">
    <property type="entry name" value="ND/Mrp_TM"/>
</dbReference>
<dbReference type="GO" id="GO:0015990">
    <property type="term" value="P:electron transport coupled proton transport"/>
    <property type="evidence" value="ECO:0007669"/>
    <property type="project" value="TreeGrafter"/>
</dbReference>
<keyword evidence="7 16" id="KW-0812">Transmembrane</keyword>
<feature type="transmembrane region" description="Helical" evidence="16">
    <location>
        <begin position="278"/>
        <end position="299"/>
    </location>
</feature>
<keyword evidence="11 16" id="KW-0520">NAD</keyword>
<keyword evidence="13 16" id="KW-0496">Mitochondrion</keyword>
<evidence type="ECO:0000256" key="5">
    <source>
        <dbReference type="ARBA" id="ARBA00022448"/>
    </source>
</evidence>
<comment type="similarity">
    <text evidence="2 16">Belongs to the complex I subunit 4 family.</text>
</comment>
<evidence type="ECO:0000256" key="15">
    <source>
        <dbReference type="ARBA" id="ARBA00049551"/>
    </source>
</evidence>
<feature type="transmembrane region" description="Helical" evidence="16">
    <location>
        <begin position="373"/>
        <end position="402"/>
    </location>
</feature>
<dbReference type="PANTHER" id="PTHR43507:SF20">
    <property type="entry name" value="NADH-UBIQUINONE OXIDOREDUCTASE CHAIN 4"/>
    <property type="match status" value="1"/>
</dbReference>
<gene>
    <name evidence="18" type="primary">nad4</name>
</gene>
<evidence type="ECO:0000256" key="3">
    <source>
        <dbReference type="ARBA" id="ARBA00012944"/>
    </source>
</evidence>
<accession>I6QFG7</accession>
<geneLocation type="mitochondrion" evidence="18"/>
<evidence type="ECO:0000256" key="1">
    <source>
        <dbReference type="ARBA" id="ARBA00004225"/>
    </source>
</evidence>
<evidence type="ECO:0000256" key="6">
    <source>
        <dbReference type="ARBA" id="ARBA00022660"/>
    </source>
</evidence>
<evidence type="ECO:0000256" key="4">
    <source>
        <dbReference type="ARBA" id="ARBA00021006"/>
    </source>
</evidence>
<evidence type="ECO:0000313" key="18">
    <source>
        <dbReference type="EMBL" id="AFK75951.1"/>
    </source>
</evidence>
<organism evidence="18">
    <name type="scientific">Perna viridis</name>
    <name type="common">Asian green mussel</name>
    <name type="synonym">Mytilus viridis</name>
    <dbReference type="NCBI Taxonomy" id="73031"/>
    <lineage>
        <taxon>Eukaryota</taxon>
        <taxon>Metazoa</taxon>
        <taxon>Spiralia</taxon>
        <taxon>Lophotrochozoa</taxon>
        <taxon>Mollusca</taxon>
        <taxon>Bivalvia</taxon>
        <taxon>Autobranchia</taxon>
        <taxon>Pteriomorphia</taxon>
        <taxon>Mytilida</taxon>
        <taxon>Mytiloidea</taxon>
        <taxon>Mytilidae</taxon>
        <taxon>Mytilinae</taxon>
        <taxon>Perna</taxon>
    </lineage>
</organism>
<dbReference type="Pfam" id="PF00361">
    <property type="entry name" value="Proton_antipo_M"/>
    <property type="match status" value="1"/>
</dbReference>
<dbReference type="PRINTS" id="PR01437">
    <property type="entry name" value="NUOXDRDTASE4"/>
</dbReference>
<dbReference type="GO" id="GO:0042773">
    <property type="term" value="P:ATP synthesis coupled electron transport"/>
    <property type="evidence" value="ECO:0007669"/>
    <property type="project" value="InterPro"/>
</dbReference>
<evidence type="ECO:0000256" key="2">
    <source>
        <dbReference type="ARBA" id="ARBA00009025"/>
    </source>
</evidence>
<evidence type="ECO:0000256" key="10">
    <source>
        <dbReference type="ARBA" id="ARBA00022989"/>
    </source>
</evidence>
<dbReference type="EC" id="7.1.1.2" evidence="3 16"/>
<dbReference type="EMBL" id="JQ970425">
    <property type="protein sequence ID" value="AFK75951.1"/>
    <property type="molecule type" value="Genomic_DNA"/>
</dbReference>
<keyword evidence="9 16" id="KW-0249">Electron transport</keyword>
<evidence type="ECO:0000256" key="14">
    <source>
        <dbReference type="ARBA" id="ARBA00023136"/>
    </source>
</evidence>
<evidence type="ECO:0000256" key="8">
    <source>
        <dbReference type="ARBA" id="ARBA00022967"/>
    </source>
</evidence>
<feature type="transmembrane region" description="Helical" evidence="16">
    <location>
        <begin position="64"/>
        <end position="84"/>
    </location>
</feature>
<keyword evidence="8" id="KW-1278">Translocase</keyword>
<keyword evidence="5 16" id="KW-0813">Transport</keyword>
<comment type="catalytic activity">
    <reaction evidence="15 16">
        <text>a ubiquinone + NADH + 5 H(+)(in) = a ubiquinol + NAD(+) + 4 H(+)(out)</text>
        <dbReference type="Rhea" id="RHEA:29091"/>
        <dbReference type="Rhea" id="RHEA-COMP:9565"/>
        <dbReference type="Rhea" id="RHEA-COMP:9566"/>
        <dbReference type="ChEBI" id="CHEBI:15378"/>
        <dbReference type="ChEBI" id="CHEBI:16389"/>
        <dbReference type="ChEBI" id="CHEBI:17976"/>
        <dbReference type="ChEBI" id="CHEBI:57540"/>
        <dbReference type="ChEBI" id="CHEBI:57945"/>
        <dbReference type="EC" id="7.1.1.2"/>
    </reaction>
</comment>
<evidence type="ECO:0000256" key="13">
    <source>
        <dbReference type="ARBA" id="ARBA00023128"/>
    </source>
</evidence>
<proteinExistence type="inferred from homology"/>
<feature type="transmembrane region" description="Helical" evidence="16">
    <location>
        <begin position="252"/>
        <end position="271"/>
    </location>
</feature>
<feature type="transmembrane region" description="Helical" evidence="16">
    <location>
        <begin position="221"/>
        <end position="240"/>
    </location>
</feature>
<feature type="transmembrane region" description="Helical" evidence="16">
    <location>
        <begin position="305"/>
        <end position="328"/>
    </location>
</feature>
<evidence type="ECO:0000256" key="16">
    <source>
        <dbReference type="RuleBase" id="RU003297"/>
    </source>
</evidence>
<evidence type="ECO:0000256" key="12">
    <source>
        <dbReference type="ARBA" id="ARBA00023075"/>
    </source>
</evidence>
<name>I6QFG7_PERVI</name>
<feature type="transmembrane region" description="Helical" evidence="16">
    <location>
        <begin position="187"/>
        <end position="209"/>
    </location>
</feature>
<dbReference type="GO" id="GO:0008137">
    <property type="term" value="F:NADH dehydrogenase (ubiquinone) activity"/>
    <property type="evidence" value="ECO:0007669"/>
    <property type="project" value="UniProtKB-UniRule"/>
</dbReference>
<feature type="transmembrane region" description="Helical" evidence="16">
    <location>
        <begin position="422"/>
        <end position="445"/>
    </location>
</feature>
<sequence>MCLKKMSVVYVAVSMMLVWIFLCIVSNKMLSLLSLSALLMVGVMEMGVINDEVISMGGSLSYDFLSYSLSVLSIFIMLLSLVSSKSVMRTSLFYFLNLSLLMVLVFAFCTSSFLGFFFFFESALIPLILVIMGWGYQFERMEASTYMFIYTVFGSLFFLFGICLLFYSGMSDNMLSLGSNVNKKVSMFWWVFMIGFLIKLPVYPFHLWLPKAHVEAPVAGSMVLAGVVLKLGGYGMLRLLMVMSVNLGLKCYNLMLCVGMVGGFYASLVCCRQTDMKCLVAYSSVGHMSLVTLGCLSNISMGVKGALFIMIGHGLCSSGMFSLVNVFYSHSGYRNLYMNKGFLMKSPILCLVGFLLCSSNMAAPPSLNLLGEVLMFICSYVISFCFLLLLMAMTMVSAVYSLHLYTSTCHGKGSESMMGWDIVSYSSVFVLLAHWLPLNFLFLFMP</sequence>
<dbReference type="GO" id="GO:0048039">
    <property type="term" value="F:ubiquinone binding"/>
    <property type="evidence" value="ECO:0007669"/>
    <property type="project" value="TreeGrafter"/>
</dbReference>
<protein>
    <recommendedName>
        <fullName evidence="4 16">NADH-ubiquinone oxidoreductase chain 4</fullName>
        <ecNumber evidence="3 16">7.1.1.2</ecNumber>
    </recommendedName>
</protein>
<evidence type="ECO:0000256" key="9">
    <source>
        <dbReference type="ARBA" id="ARBA00022982"/>
    </source>
</evidence>
<dbReference type="GO" id="GO:0031966">
    <property type="term" value="C:mitochondrial membrane"/>
    <property type="evidence" value="ECO:0007669"/>
    <property type="project" value="UniProtKB-SubCell"/>
</dbReference>
<keyword evidence="14 16" id="KW-0472">Membrane</keyword>
<evidence type="ECO:0000256" key="7">
    <source>
        <dbReference type="ARBA" id="ARBA00022692"/>
    </source>
</evidence>
<comment type="function">
    <text evidence="16">Core subunit of the mitochondrial membrane respiratory chain NADH dehydrogenase (Complex I) which catalyzes electron transfer from NADH through the respiratory chain, using ubiquinone as an electron acceptor. Essential for the catalytic activity and assembly of complex I.</text>
</comment>
<reference evidence="18" key="1">
    <citation type="journal article" date="2012" name="Mitochondrial DNA">
        <title>Complete mitochondrial genome of the Asian green mussel Perna viridis (Bivalvia, Mytilidae).</title>
        <authorList>
            <person name="Li X."/>
            <person name="Wu X."/>
            <person name="Yu Z."/>
        </authorList>
    </citation>
    <scope>NUCLEOTIDE SEQUENCE</scope>
</reference>
<feature type="transmembrane region" description="Helical" evidence="16">
    <location>
        <begin position="114"/>
        <end position="136"/>
    </location>
</feature>
<dbReference type="PANTHER" id="PTHR43507">
    <property type="entry name" value="NADH-UBIQUINONE OXIDOREDUCTASE CHAIN 4"/>
    <property type="match status" value="1"/>
</dbReference>